<reference evidence="2" key="1">
    <citation type="submission" date="2016-11" db="EMBL/GenBank/DDBJ databases">
        <authorList>
            <person name="Varghese N."/>
            <person name="Submissions S."/>
        </authorList>
    </citation>
    <scope>NUCLEOTIDE SEQUENCE [LARGE SCALE GENOMIC DNA]</scope>
    <source>
        <strain evidence="2">DSM 26899</strain>
    </source>
</reference>
<proteinExistence type="predicted"/>
<dbReference type="STRING" id="1302687.SAMN05444267_1001121"/>
<dbReference type="AlphaFoldDB" id="A0A1M6PUF0"/>
<organism evidence="1 2">
    <name type="scientific">Chryseobacterium polytrichastri</name>
    <dbReference type="NCBI Taxonomy" id="1302687"/>
    <lineage>
        <taxon>Bacteria</taxon>
        <taxon>Pseudomonadati</taxon>
        <taxon>Bacteroidota</taxon>
        <taxon>Flavobacteriia</taxon>
        <taxon>Flavobacteriales</taxon>
        <taxon>Weeksellaceae</taxon>
        <taxon>Chryseobacterium group</taxon>
        <taxon>Chryseobacterium</taxon>
    </lineage>
</organism>
<gene>
    <name evidence="1" type="ORF">SAMN05444267_1001121</name>
</gene>
<keyword evidence="2" id="KW-1185">Reference proteome</keyword>
<evidence type="ECO:0000313" key="2">
    <source>
        <dbReference type="Proteomes" id="UP000184364"/>
    </source>
</evidence>
<sequence>MIDDKFCMLYNVKYINEFLKKIIIFHLPSNTIENKLIYKNILTVNIC</sequence>
<accession>A0A1M6PUF0</accession>
<name>A0A1M6PUF0_9FLAO</name>
<dbReference type="EMBL" id="FRAV01000001">
    <property type="protein sequence ID" value="SHK11613.1"/>
    <property type="molecule type" value="Genomic_DNA"/>
</dbReference>
<dbReference type="Proteomes" id="UP000184364">
    <property type="component" value="Unassembled WGS sequence"/>
</dbReference>
<protein>
    <submittedName>
        <fullName evidence="1">Uncharacterized protein</fullName>
    </submittedName>
</protein>
<evidence type="ECO:0000313" key="1">
    <source>
        <dbReference type="EMBL" id="SHK11613.1"/>
    </source>
</evidence>